<protein>
    <submittedName>
        <fullName evidence="2">Secreted protein</fullName>
    </submittedName>
</protein>
<keyword evidence="1" id="KW-1185">Reference proteome</keyword>
<accession>A0A915L091</accession>
<dbReference type="Proteomes" id="UP000887565">
    <property type="component" value="Unplaced"/>
</dbReference>
<proteinExistence type="predicted"/>
<dbReference type="WBParaSite" id="nRc.2.0.1.t43870-RA">
    <property type="protein sequence ID" value="nRc.2.0.1.t43870-RA"/>
    <property type="gene ID" value="nRc.2.0.1.g43870"/>
</dbReference>
<organism evidence="1 2">
    <name type="scientific">Romanomermis culicivorax</name>
    <name type="common">Nematode worm</name>
    <dbReference type="NCBI Taxonomy" id="13658"/>
    <lineage>
        <taxon>Eukaryota</taxon>
        <taxon>Metazoa</taxon>
        <taxon>Ecdysozoa</taxon>
        <taxon>Nematoda</taxon>
        <taxon>Enoplea</taxon>
        <taxon>Dorylaimia</taxon>
        <taxon>Mermithida</taxon>
        <taxon>Mermithoidea</taxon>
        <taxon>Mermithidae</taxon>
        <taxon>Romanomermis</taxon>
    </lineage>
</organism>
<name>A0A915L091_ROMCU</name>
<sequence>MFLCKLVVPSAYLSRLTAYLYFIWAQCHSFCHINCYFNTQFFKLILNSNLNSNFKFTTKNYCTETAVCNVMFVMQQ</sequence>
<dbReference type="AlphaFoldDB" id="A0A915L091"/>
<evidence type="ECO:0000313" key="2">
    <source>
        <dbReference type="WBParaSite" id="nRc.2.0.1.t43870-RA"/>
    </source>
</evidence>
<reference evidence="2" key="1">
    <citation type="submission" date="2022-11" db="UniProtKB">
        <authorList>
            <consortium name="WormBaseParasite"/>
        </authorList>
    </citation>
    <scope>IDENTIFICATION</scope>
</reference>
<evidence type="ECO:0000313" key="1">
    <source>
        <dbReference type="Proteomes" id="UP000887565"/>
    </source>
</evidence>